<organism evidence="2 3">
    <name type="scientific">Kribbella capetownensis</name>
    <dbReference type="NCBI Taxonomy" id="1572659"/>
    <lineage>
        <taxon>Bacteria</taxon>
        <taxon>Bacillati</taxon>
        <taxon>Actinomycetota</taxon>
        <taxon>Actinomycetes</taxon>
        <taxon>Propionibacteriales</taxon>
        <taxon>Kribbellaceae</taxon>
        <taxon>Kribbella</taxon>
    </lineage>
</organism>
<sequence>MIVVVLCGVSLALLSGVTCLVVRRVRSRRLGTIPDSALEPIGPPIEEIAVSLRQLLQRHDRYARSDDRVLRLRRMSELELVIHLRADQAARALEVPHPARQMYDERDTEHLRLLLFALVAAGLVLPTAVALMAPDGRF</sequence>
<keyword evidence="1" id="KW-0472">Membrane</keyword>
<keyword evidence="1" id="KW-0812">Transmembrane</keyword>
<dbReference type="Proteomes" id="UP000293342">
    <property type="component" value="Unassembled WGS sequence"/>
</dbReference>
<dbReference type="OrthoDB" id="3297107at2"/>
<evidence type="ECO:0000256" key="1">
    <source>
        <dbReference type="SAM" id="Phobius"/>
    </source>
</evidence>
<evidence type="ECO:0000313" key="2">
    <source>
        <dbReference type="EMBL" id="TCC47502.1"/>
    </source>
</evidence>
<dbReference type="RefSeq" id="WP_131515573.1">
    <property type="nucleotide sequence ID" value="NZ_SJKD01000005.1"/>
</dbReference>
<accession>A0A4V2M7G6</accession>
<reference evidence="2 3" key="1">
    <citation type="submission" date="2019-02" db="EMBL/GenBank/DDBJ databases">
        <title>Kribbella capetownensis sp. nov. and Kribbella speibonae sp. nov., isolated from soil.</title>
        <authorList>
            <person name="Curtis S.M."/>
            <person name="Norton I."/>
            <person name="Everest G.J."/>
            <person name="Meyers P.R."/>
        </authorList>
    </citation>
    <scope>NUCLEOTIDE SEQUENCE [LARGE SCALE GENOMIC DNA]</scope>
    <source>
        <strain evidence="2 3">YM53</strain>
    </source>
</reference>
<protein>
    <submittedName>
        <fullName evidence="2">Uncharacterized protein</fullName>
    </submittedName>
</protein>
<evidence type="ECO:0000313" key="3">
    <source>
        <dbReference type="Proteomes" id="UP000293342"/>
    </source>
</evidence>
<gene>
    <name evidence="2" type="ORF">E0H75_22245</name>
</gene>
<feature type="transmembrane region" description="Helical" evidence="1">
    <location>
        <begin position="113"/>
        <end position="133"/>
    </location>
</feature>
<proteinExistence type="predicted"/>
<comment type="caution">
    <text evidence="2">The sequence shown here is derived from an EMBL/GenBank/DDBJ whole genome shotgun (WGS) entry which is preliminary data.</text>
</comment>
<name>A0A4V2M7G6_9ACTN</name>
<keyword evidence="3" id="KW-1185">Reference proteome</keyword>
<dbReference type="AlphaFoldDB" id="A0A4V2M7G6"/>
<dbReference type="EMBL" id="SJKD01000005">
    <property type="protein sequence ID" value="TCC47502.1"/>
    <property type="molecule type" value="Genomic_DNA"/>
</dbReference>
<keyword evidence="1" id="KW-1133">Transmembrane helix</keyword>